<comment type="similarity">
    <text evidence="1">Belongs to the hemerythrin family.</text>
</comment>
<dbReference type="Gene3D" id="1.20.120.50">
    <property type="entry name" value="Hemerythrin-like"/>
    <property type="match status" value="1"/>
</dbReference>
<dbReference type="SUPFAM" id="SSF47188">
    <property type="entry name" value="Hemerythrin-like"/>
    <property type="match status" value="1"/>
</dbReference>
<organism evidence="5">
    <name type="scientific">Geobacter sp. (strain M21)</name>
    <dbReference type="NCBI Taxonomy" id="443144"/>
    <lineage>
        <taxon>Bacteria</taxon>
        <taxon>Pseudomonadati</taxon>
        <taxon>Thermodesulfobacteriota</taxon>
        <taxon>Desulfuromonadia</taxon>
        <taxon>Geobacterales</taxon>
        <taxon>Geobacteraceae</taxon>
        <taxon>Geobacter</taxon>
    </lineage>
</organism>
<dbReference type="InterPro" id="IPR012827">
    <property type="entry name" value="Hemerythrin_metal-bd"/>
</dbReference>
<dbReference type="KEGG" id="gem:GM21_1984"/>
<dbReference type="PANTHER" id="PTHR37164:SF1">
    <property type="entry name" value="BACTERIOHEMERYTHRIN"/>
    <property type="match status" value="1"/>
</dbReference>
<evidence type="ECO:0000256" key="1">
    <source>
        <dbReference type="ARBA" id="ARBA00010587"/>
    </source>
</evidence>
<reference evidence="5" key="1">
    <citation type="submission" date="2009-07" db="EMBL/GenBank/DDBJ databases">
        <title>Complete sequence of Geobacter sp. M21.</title>
        <authorList>
            <consortium name="US DOE Joint Genome Institute"/>
            <person name="Lucas S."/>
            <person name="Copeland A."/>
            <person name="Lapidus A."/>
            <person name="Glavina del Rio T."/>
            <person name="Dalin E."/>
            <person name="Tice H."/>
            <person name="Bruce D."/>
            <person name="Goodwin L."/>
            <person name="Pitluck S."/>
            <person name="Saunders E."/>
            <person name="Brettin T."/>
            <person name="Detter J.C."/>
            <person name="Han C."/>
            <person name="Larimer F."/>
            <person name="Land M."/>
            <person name="Hauser L."/>
            <person name="Kyrpides N."/>
            <person name="Ovchinnikova G."/>
            <person name="Lovley D."/>
        </authorList>
    </citation>
    <scope>NUCLEOTIDE SEQUENCE [LARGE SCALE GENOMIC DNA]</scope>
    <source>
        <strain evidence="5">M21</strain>
    </source>
</reference>
<feature type="domain" description="Hemerythrin-like" evidence="4">
    <location>
        <begin position="11"/>
        <end position="128"/>
    </location>
</feature>
<evidence type="ECO:0000256" key="2">
    <source>
        <dbReference type="ARBA" id="ARBA00022723"/>
    </source>
</evidence>
<dbReference type="eggNOG" id="COG2703">
    <property type="taxonomic scope" value="Bacteria"/>
</dbReference>
<dbReference type="GO" id="GO:0046872">
    <property type="term" value="F:metal ion binding"/>
    <property type="evidence" value="ECO:0007669"/>
    <property type="project" value="UniProtKB-KW"/>
</dbReference>
<dbReference type="CDD" id="cd12107">
    <property type="entry name" value="Hemerythrin"/>
    <property type="match status" value="1"/>
</dbReference>
<keyword evidence="2" id="KW-0479">Metal-binding</keyword>
<dbReference type="AlphaFoldDB" id="C6E848"/>
<gene>
    <name evidence="5" type="ordered locus">GM21_1984</name>
</gene>
<dbReference type="EMBL" id="CP001661">
    <property type="protein sequence ID" value="ACT18036.1"/>
    <property type="molecule type" value="Genomic_DNA"/>
</dbReference>
<dbReference type="InterPro" id="IPR012312">
    <property type="entry name" value="Hemerythrin-like"/>
</dbReference>
<dbReference type="NCBIfam" id="TIGR02481">
    <property type="entry name" value="hemeryth_dom"/>
    <property type="match status" value="1"/>
</dbReference>
<dbReference type="InterPro" id="IPR050669">
    <property type="entry name" value="Hemerythrin"/>
</dbReference>
<proteinExistence type="inferred from homology"/>
<dbReference type="STRING" id="443144.GM21_1984"/>
<dbReference type="OrthoDB" id="9774644at2"/>
<evidence type="ECO:0000259" key="4">
    <source>
        <dbReference type="Pfam" id="PF01814"/>
    </source>
</evidence>
<dbReference type="NCBIfam" id="NF033749">
    <property type="entry name" value="bact_hemeryth"/>
    <property type="match status" value="1"/>
</dbReference>
<evidence type="ECO:0000313" key="5">
    <source>
        <dbReference type="EMBL" id="ACT18036.1"/>
    </source>
</evidence>
<dbReference type="PANTHER" id="PTHR37164">
    <property type="entry name" value="BACTERIOHEMERYTHRIN"/>
    <property type="match status" value="1"/>
</dbReference>
<protein>
    <submittedName>
        <fullName evidence="5">Hemerythrin-like metal-binding protein</fullName>
    </submittedName>
</protein>
<dbReference type="Pfam" id="PF01814">
    <property type="entry name" value="Hemerythrin"/>
    <property type="match status" value="1"/>
</dbReference>
<sequence length="134" mass="15489">MSMHWTSDLATGVAEIDNQHKEIFDRFDRLFNACSEGKGKEEVLRLLLFLQDYVKEHFSAEERLQLREAYPEYAEHKAQHASFIAEVERLAREFAADGATLPLVIKTNQTLSSWLVQHISKTDMAFARYLRSQG</sequence>
<name>C6E848_GEOSM</name>
<accession>C6E848</accession>
<dbReference type="InterPro" id="IPR035938">
    <property type="entry name" value="Hemerythrin-like_sf"/>
</dbReference>
<evidence type="ECO:0000256" key="3">
    <source>
        <dbReference type="ARBA" id="ARBA00023004"/>
    </source>
</evidence>
<keyword evidence="3" id="KW-0408">Iron</keyword>
<dbReference type="HOGENOM" id="CLU_086902_3_1_7"/>